<evidence type="ECO:0000256" key="4">
    <source>
        <dbReference type="ARBA" id="ARBA00022763"/>
    </source>
</evidence>
<dbReference type="GO" id="GO:0000077">
    <property type="term" value="P:DNA damage checkpoint signaling"/>
    <property type="evidence" value="ECO:0007669"/>
    <property type="project" value="TreeGrafter"/>
</dbReference>
<evidence type="ECO:0000256" key="2">
    <source>
        <dbReference type="ARBA" id="ARBA00006168"/>
    </source>
</evidence>
<dbReference type="GO" id="GO:0033314">
    <property type="term" value="P:mitotic DNA replication checkpoint signaling"/>
    <property type="evidence" value="ECO:0007669"/>
    <property type="project" value="TreeGrafter"/>
</dbReference>
<feature type="region of interest" description="Disordered" evidence="8">
    <location>
        <begin position="398"/>
        <end position="434"/>
    </location>
</feature>
<dbReference type="GO" id="GO:0005524">
    <property type="term" value="F:ATP binding"/>
    <property type="evidence" value="ECO:0007669"/>
    <property type="project" value="UniProtKB-KW"/>
</dbReference>
<dbReference type="GO" id="GO:0006281">
    <property type="term" value="P:DNA repair"/>
    <property type="evidence" value="ECO:0007669"/>
    <property type="project" value="InterPro"/>
</dbReference>
<dbReference type="PANTHER" id="PTHR12172:SF0">
    <property type="entry name" value="CELL CYCLE CHECKPOINT PROTEIN RAD17"/>
    <property type="match status" value="1"/>
</dbReference>
<evidence type="ECO:0000256" key="6">
    <source>
        <dbReference type="ARBA" id="ARBA00023242"/>
    </source>
</evidence>
<dbReference type="SUPFAM" id="SSF52540">
    <property type="entry name" value="P-loop containing nucleoside triphosphate hydrolases"/>
    <property type="match status" value="1"/>
</dbReference>
<evidence type="ECO:0000256" key="3">
    <source>
        <dbReference type="ARBA" id="ARBA00022741"/>
    </source>
</evidence>
<keyword evidence="7" id="KW-0131">Cell cycle</keyword>
<evidence type="ECO:0000313" key="9">
    <source>
        <dbReference type="EMBL" id="THU98650.1"/>
    </source>
</evidence>
<dbReference type="Pfam" id="PF03215">
    <property type="entry name" value="Rad17"/>
    <property type="match status" value="1"/>
</dbReference>
<dbReference type="GO" id="GO:0005634">
    <property type="term" value="C:nucleus"/>
    <property type="evidence" value="ECO:0007669"/>
    <property type="project" value="UniProtKB-SubCell"/>
</dbReference>
<dbReference type="AlphaFoldDB" id="A0A4S8M8V2"/>
<dbReference type="EMBL" id="ML179133">
    <property type="protein sequence ID" value="THU98650.1"/>
    <property type="molecule type" value="Genomic_DNA"/>
</dbReference>
<name>A0A4S8M8V2_DENBC</name>
<dbReference type="GO" id="GO:0003689">
    <property type="term" value="F:DNA clamp loader activity"/>
    <property type="evidence" value="ECO:0007669"/>
    <property type="project" value="TreeGrafter"/>
</dbReference>
<gene>
    <name evidence="9" type="ORF">K435DRAFT_720636</name>
</gene>
<proteinExistence type="inferred from homology"/>
<accession>A0A4S8M8V2</accession>
<organism evidence="9 10">
    <name type="scientific">Dendrothele bispora (strain CBS 962.96)</name>
    <dbReference type="NCBI Taxonomy" id="1314807"/>
    <lineage>
        <taxon>Eukaryota</taxon>
        <taxon>Fungi</taxon>
        <taxon>Dikarya</taxon>
        <taxon>Basidiomycota</taxon>
        <taxon>Agaricomycotina</taxon>
        <taxon>Agaricomycetes</taxon>
        <taxon>Agaricomycetidae</taxon>
        <taxon>Agaricales</taxon>
        <taxon>Agaricales incertae sedis</taxon>
        <taxon>Dendrothele</taxon>
    </lineage>
</organism>
<keyword evidence="5" id="KW-0067">ATP-binding</keyword>
<feature type="region of interest" description="Disordered" evidence="8">
    <location>
        <begin position="686"/>
        <end position="708"/>
    </location>
</feature>
<reference evidence="9 10" key="1">
    <citation type="journal article" date="2019" name="Nat. Ecol. Evol.">
        <title>Megaphylogeny resolves global patterns of mushroom evolution.</title>
        <authorList>
            <person name="Varga T."/>
            <person name="Krizsan K."/>
            <person name="Foldi C."/>
            <person name="Dima B."/>
            <person name="Sanchez-Garcia M."/>
            <person name="Sanchez-Ramirez S."/>
            <person name="Szollosi G.J."/>
            <person name="Szarkandi J.G."/>
            <person name="Papp V."/>
            <person name="Albert L."/>
            <person name="Andreopoulos W."/>
            <person name="Angelini C."/>
            <person name="Antonin V."/>
            <person name="Barry K.W."/>
            <person name="Bougher N.L."/>
            <person name="Buchanan P."/>
            <person name="Buyck B."/>
            <person name="Bense V."/>
            <person name="Catcheside P."/>
            <person name="Chovatia M."/>
            <person name="Cooper J."/>
            <person name="Damon W."/>
            <person name="Desjardin D."/>
            <person name="Finy P."/>
            <person name="Geml J."/>
            <person name="Haridas S."/>
            <person name="Hughes K."/>
            <person name="Justo A."/>
            <person name="Karasinski D."/>
            <person name="Kautmanova I."/>
            <person name="Kiss B."/>
            <person name="Kocsube S."/>
            <person name="Kotiranta H."/>
            <person name="LaButti K.M."/>
            <person name="Lechner B.E."/>
            <person name="Liimatainen K."/>
            <person name="Lipzen A."/>
            <person name="Lukacs Z."/>
            <person name="Mihaltcheva S."/>
            <person name="Morgado L.N."/>
            <person name="Niskanen T."/>
            <person name="Noordeloos M.E."/>
            <person name="Ohm R.A."/>
            <person name="Ortiz-Santana B."/>
            <person name="Ovrebo C."/>
            <person name="Racz N."/>
            <person name="Riley R."/>
            <person name="Savchenko A."/>
            <person name="Shiryaev A."/>
            <person name="Soop K."/>
            <person name="Spirin V."/>
            <person name="Szebenyi C."/>
            <person name="Tomsovsky M."/>
            <person name="Tulloss R.E."/>
            <person name="Uehling J."/>
            <person name="Grigoriev I.V."/>
            <person name="Vagvolgyi C."/>
            <person name="Papp T."/>
            <person name="Martin F.M."/>
            <person name="Miettinen O."/>
            <person name="Hibbett D.S."/>
            <person name="Nagy L.G."/>
        </authorList>
    </citation>
    <scope>NUCLEOTIDE SEQUENCE [LARGE SCALE GENOMIC DNA]</scope>
    <source>
        <strain evidence="9 10">CBS 962.96</strain>
    </source>
</reference>
<evidence type="ECO:0000256" key="5">
    <source>
        <dbReference type="ARBA" id="ARBA00022840"/>
    </source>
</evidence>
<comment type="subcellular location">
    <subcellularLocation>
        <location evidence="1">Nucleus</location>
    </subcellularLocation>
</comment>
<comment type="similarity">
    <text evidence="2">Belongs to the rad17/RAD24 family.</text>
</comment>
<feature type="compositionally biased region" description="Basic and acidic residues" evidence="8">
    <location>
        <begin position="408"/>
        <end position="434"/>
    </location>
</feature>
<evidence type="ECO:0000313" key="10">
    <source>
        <dbReference type="Proteomes" id="UP000297245"/>
    </source>
</evidence>
<evidence type="ECO:0000256" key="1">
    <source>
        <dbReference type="ARBA" id="ARBA00004123"/>
    </source>
</evidence>
<dbReference type="Proteomes" id="UP000297245">
    <property type="component" value="Unassembled WGS sequence"/>
</dbReference>
<dbReference type="InterPro" id="IPR027417">
    <property type="entry name" value="P-loop_NTPase"/>
</dbReference>
<dbReference type="GO" id="GO:0003682">
    <property type="term" value="F:chromatin binding"/>
    <property type="evidence" value="ECO:0007669"/>
    <property type="project" value="TreeGrafter"/>
</dbReference>
<keyword evidence="10" id="KW-1185">Reference proteome</keyword>
<sequence length="708" mass="79215">MGRKSQMLQVIDDHTLPGMSTEYSTSDGLWIDLYEPETEAELAVHVRKVSDVRQWLQEAFSGGPSGKLRRYRRILVLTGPAGTAKTTTIRVLSREMNFEIMEWRNASDDVPARSHVSRLNDSYAISSSSDPWPYDRDEDSESSFMKFQAFLARATRCNNIFSSVLDDSNDRRTSSSSTSSLNSTNPKRIILLEDLPNILHLQTRTSFHGAIEALLDSSTYVPDPVPIVMVISDSGTRGEAEDERIMNGGWSGGRFGKDRDGVMDVRTVLRKEILNGPFVTQIRFNPIAPTLLKKALSALLTRHFSTSTSGSGSTRSPVSSTYLDLIVDSANGDIRSAIMSLQFACTRLGVNSKKKGRKGNNDSKTDEQQVLVESITRREQSLVLFHLMGKVLYNKRKGDPPASSALARDIKREQELDKRLKDPPKLPEHLKEHDRKASRVDVDVLYSDSPIDSSLFSLYIHQNYTQFCDEMSHCEGVSEWLSWADSSGGEAWYQTNPHQFHLLSLGTLHSLPEPVTRRGQRVYKPEFFDALEKEKNAWEGVRDTREWIVKEGVRTIQSATTDVDGMRENAVIQDLGWNISGWTHRNIAMELGGVLKAREKARIMNASNTPSNATALSGFLAPRTHHLFSAMEFIYPSRSGAGPGASTLDETEDGREPQWGSDGAVTVEEQQEMGMWQDSQGLWGVDLEKKGADGNGKGWLEEDDIEDW</sequence>
<keyword evidence="3" id="KW-0547">Nucleotide-binding</keyword>
<evidence type="ECO:0000256" key="7">
    <source>
        <dbReference type="ARBA" id="ARBA00023306"/>
    </source>
</evidence>
<dbReference type="OrthoDB" id="10265971at2759"/>
<protein>
    <submittedName>
        <fullName evidence="9">Checkpoint protein Rad24</fullName>
    </submittedName>
</protein>
<dbReference type="Gene3D" id="3.40.50.300">
    <property type="entry name" value="P-loop containing nucleotide triphosphate hydrolases"/>
    <property type="match status" value="1"/>
</dbReference>
<evidence type="ECO:0000256" key="8">
    <source>
        <dbReference type="SAM" id="MobiDB-lite"/>
    </source>
</evidence>
<feature type="region of interest" description="Disordered" evidence="8">
    <location>
        <begin position="641"/>
        <end position="661"/>
    </location>
</feature>
<keyword evidence="4" id="KW-0227">DNA damage</keyword>
<keyword evidence="6" id="KW-0539">Nucleus</keyword>
<dbReference type="PANTHER" id="PTHR12172">
    <property type="entry name" value="CELL CYCLE CHECKPOINT PROTEIN RAD17"/>
    <property type="match status" value="1"/>
</dbReference>
<dbReference type="InterPro" id="IPR004582">
    <property type="entry name" value="Checkpoint_prot_Rad17_Rad24"/>
</dbReference>